<name>A0ABU3I9Y7_9ACTO</name>
<dbReference type="InterPro" id="IPR030395">
    <property type="entry name" value="GP_PDE_dom"/>
</dbReference>
<dbReference type="Proteomes" id="UP001247542">
    <property type="component" value="Unassembled WGS sequence"/>
</dbReference>
<dbReference type="PROSITE" id="PS51704">
    <property type="entry name" value="GP_PDE"/>
    <property type="match status" value="1"/>
</dbReference>
<dbReference type="InterPro" id="IPR017946">
    <property type="entry name" value="PLC-like_Pdiesterase_TIM-brl"/>
</dbReference>
<feature type="domain" description="GP-PDE" evidence="1">
    <location>
        <begin position="4"/>
        <end position="254"/>
    </location>
</feature>
<dbReference type="Gene3D" id="3.20.20.190">
    <property type="entry name" value="Phosphatidylinositol (PI) phosphodiesterase"/>
    <property type="match status" value="1"/>
</dbReference>
<proteinExistence type="predicted"/>
<organism evidence="2 3">
    <name type="scientific">Gleimia hominis</name>
    <dbReference type="NCBI Taxonomy" id="595468"/>
    <lineage>
        <taxon>Bacteria</taxon>
        <taxon>Bacillati</taxon>
        <taxon>Actinomycetota</taxon>
        <taxon>Actinomycetes</taxon>
        <taxon>Actinomycetales</taxon>
        <taxon>Actinomycetaceae</taxon>
        <taxon>Gleimia</taxon>
    </lineage>
</organism>
<dbReference type="SUPFAM" id="SSF51695">
    <property type="entry name" value="PLC-like phosphodiesterases"/>
    <property type="match status" value="1"/>
</dbReference>
<sequence length="259" mass="29006">MDFPKVIAHRGVSSLAPENTIAAFSKCIEVGVPTFEFDVDIMGDGTLIVIHDDKFDRTTNGKGGFYNKGFSDLRKLDAGGWFSRQYRFEPVPELASVISLMNSAQLDANLEIKPCRGGTRLRDALVEGISVSLRELDADRQLLISSFDLELLQGVRSIMPQARLACLYDPSEDFLVSPGEERVDAWIRHAKVLGAEAIHPSFESLREHEVERMRDAGFDVNVWTVNEVSRAVELAQWGANAVITDRPQDFPEEVRQQRL</sequence>
<keyword evidence="3" id="KW-1185">Reference proteome</keyword>
<comment type="caution">
    <text evidence="2">The sequence shown here is derived from an EMBL/GenBank/DDBJ whole genome shotgun (WGS) entry which is preliminary data.</text>
</comment>
<evidence type="ECO:0000313" key="3">
    <source>
        <dbReference type="Proteomes" id="UP001247542"/>
    </source>
</evidence>
<evidence type="ECO:0000259" key="1">
    <source>
        <dbReference type="PROSITE" id="PS51704"/>
    </source>
</evidence>
<dbReference type="RefSeq" id="WP_313272317.1">
    <property type="nucleotide sequence ID" value="NZ_JASXSX010000001.1"/>
</dbReference>
<dbReference type="Pfam" id="PF03009">
    <property type="entry name" value="GDPD"/>
    <property type="match status" value="1"/>
</dbReference>
<accession>A0ABU3I9Y7</accession>
<protein>
    <submittedName>
        <fullName evidence="2">Glycerophosphodiester phosphodiesterase family protein</fullName>
    </submittedName>
</protein>
<evidence type="ECO:0000313" key="2">
    <source>
        <dbReference type="EMBL" id="MDT3767028.1"/>
    </source>
</evidence>
<dbReference type="EMBL" id="JASXSX010000001">
    <property type="protein sequence ID" value="MDT3767028.1"/>
    <property type="molecule type" value="Genomic_DNA"/>
</dbReference>
<gene>
    <name evidence="2" type="ORF">QS713_02970</name>
</gene>
<dbReference type="PANTHER" id="PTHR46211">
    <property type="entry name" value="GLYCEROPHOSPHORYL DIESTER PHOSPHODIESTERASE"/>
    <property type="match status" value="1"/>
</dbReference>
<dbReference type="PANTHER" id="PTHR46211:SF14">
    <property type="entry name" value="GLYCEROPHOSPHODIESTER PHOSPHODIESTERASE"/>
    <property type="match status" value="1"/>
</dbReference>
<reference evidence="2 3" key="1">
    <citation type="submission" date="2023-06" db="EMBL/GenBank/DDBJ databases">
        <title>Draft genome sequence of Gleimia hominis type strain CCUG 57540T.</title>
        <authorList>
            <person name="Salva-Serra F."/>
            <person name="Cardew S."/>
            <person name="Jensie Markopoulos S."/>
            <person name="Ohlen M."/>
            <person name="Inganas E."/>
            <person name="Svensson-Stadler L."/>
            <person name="Moore E.R.B."/>
        </authorList>
    </citation>
    <scope>NUCLEOTIDE SEQUENCE [LARGE SCALE GENOMIC DNA]</scope>
    <source>
        <strain evidence="2 3">CCUG 57540</strain>
    </source>
</reference>